<accession>A0A8I3AC57</accession>
<feature type="region of interest" description="Disordered" evidence="1">
    <location>
        <begin position="193"/>
        <end position="217"/>
    </location>
</feature>
<organism evidence="2 3">
    <name type="scientific">Boletus reticuloceps</name>
    <dbReference type="NCBI Taxonomy" id="495285"/>
    <lineage>
        <taxon>Eukaryota</taxon>
        <taxon>Fungi</taxon>
        <taxon>Dikarya</taxon>
        <taxon>Basidiomycota</taxon>
        <taxon>Agaricomycotina</taxon>
        <taxon>Agaricomycetes</taxon>
        <taxon>Agaricomycetidae</taxon>
        <taxon>Boletales</taxon>
        <taxon>Boletineae</taxon>
        <taxon>Boletaceae</taxon>
        <taxon>Boletoideae</taxon>
        <taxon>Boletus</taxon>
    </lineage>
</organism>
<dbReference type="Gene3D" id="3.10.20.90">
    <property type="entry name" value="Phosphatidylinositol 3-kinase Catalytic Subunit, Chain A, domain 1"/>
    <property type="match status" value="1"/>
</dbReference>
<dbReference type="AlphaFoldDB" id="A0A8I3AC57"/>
<evidence type="ECO:0000313" key="2">
    <source>
        <dbReference type="EMBL" id="KAG6379928.1"/>
    </source>
</evidence>
<feature type="region of interest" description="Disordered" evidence="1">
    <location>
        <begin position="1"/>
        <end position="80"/>
    </location>
</feature>
<feature type="compositionally biased region" description="Low complexity" evidence="1">
    <location>
        <begin position="126"/>
        <end position="145"/>
    </location>
</feature>
<comment type="caution">
    <text evidence="2">The sequence shown here is derived from an EMBL/GenBank/DDBJ whole genome shotgun (WGS) entry which is preliminary data.</text>
</comment>
<gene>
    <name evidence="2" type="ORF">JVT61DRAFT_10495</name>
</gene>
<feature type="region of interest" description="Disordered" evidence="1">
    <location>
        <begin position="126"/>
        <end position="150"/>
    </location>
</feature>
<reference evidence="2" key="1">
    <citation type="submission" date="2021-03" db="EMBL/GenBank/DDBJ databases">
        <title>Evolutionary innovations through gain and loss of genes in the ectomycorrhizal Boletales.</title>
        <authorList>
            <person name="Wu G."/>
            <person name="Miyauchi S."/>
            <person name="Morin E."/>
            <person name="Yang Z.-L."/>
            <person name="Xu J."/>
            <person name="Martin F.M."/>
        </authorList>
    </citation>
    <scope>NUCLEOTIDE SEQUENCE</scope>
    <source>
        <strain evidence="2">BR01</strain>
    </source>
</reference>
<keyword evidence="3" id="KW-1185">Reference proteome</keyword>
<evidence type="ECO:0000256" key="1">
    <source>
        <dbReference type="SAM" id="MobiDB-lite"/>
    </source>
</evidence>
<dbReference type="OrthoDB" id="1043111at2759"/>
<sequence>MSSDSSDDNAPTSPSQPPKPSSSPPLADTVVRPFTSQGSTFSGSRQPLTYTPPYSSDDRPSTGHGSPVDPSNAKLGPYMSASARTSYTRVDVDSLPVPEYPPLPPLPTAFAAQDVPATAAPPAITAATTASSVTPAPDAPTSAVTEPSIPQTPQVSLTFLLVSGHRKSQSFDPETTVGRVKELVWNAWPTRDADWQDERPPAPVLSPNIVSGKDIAG</sequence>
<evidence type="ECO:0000313" key="3">
    <source>
        <dbReference type="Proteomes" id="UP000683000"/>
    </source>
</evidence>
<dbReference type="Proteomes" id="UP000683000">
    <property type="component" value="Unassembled WGS sequence"/>
</dbReference>
<dbReference type="InterPro" id="IPR029071">
    <property type="entry name" value="Ubiquitin-like_domsf"/>
</dbReference>
<dbReference type="EMBL" id="JAGFBS010000004">
    <property type="protein sequence ID" value="KAG6379928.1"/>
    <property type="molecule type" value="Genomic_DNA"/>
</dbReference>
<protein>
    <submittedName>
        <fullName evidence="2">Uncharacterized protein</fullName>
    </submittedName>
</protein>
<feature type="compositionally biased region" description="Polar residues" evidence="1">
    <location>
        <begin position="34"/>
        <end position="54"/>
    </location>
</feature>
<feature type="compositionally biased region" description="Pro residues" evidence="1">
    <location>
        <begin position="14"/>
        <end position="23"/>
    </location>
</feature>
<name>A0A8I3AC57_9AGAM</name>
<proteinExistence type="predicted"/>
<dbReference type="SUPFAM" id="SSF54236">
    <property type="entry name" value="Ubiquitin-like"/>
    <property type="match status" value="1"/>
</dbReference>
<feature type="compositionally biased region" description="Polar residues" evidence="1">
    <location>
        <begin position="1"/>
        <end position="10"/>
    </location>
</feature>